<evidence type="ECO:0000256" key="2">
    <source>
        <dbReference type="ARBA" id="ARBA00023242"/>
    </source>
</evidence>
<dbReference type="Proteomes" id="UP001271007">
    <property type="component" value="Unassembled WGS sequence"/>
</dbReference>
<feature type="compositionally biased region" description="Low complexity" evidence="3">
    <location>
        <begin position="101"/>
        <end position="112"/>
    </location>
</feature>
<dbReference type="CDD" id="cd12148">
    <property type="entry name" value="fungal_TF_MHR"/>
    <property type="match status" value="1"/>
</dbReference>
<dbReference type="AlphaFoldDB" id="A0AAJ0GJT3"/>
<evidence type="ECO:0000256" key="1">
    <source>
        <dbReference type="ARBA" id="ARBA00022723"/>
    </source>
</evidence>
<evidence type="ECO:0000259" key="4">
    <source>
        <dbReference type="PROSITE" id="PS50048"/>
    </source>
</evidence>
<dbReference type="Pfam" id="PF00172">
    <property type="entry name" value="Zn_clus"/>
    <property type="match status" value="1"/>
</dbReference>
<dbReference type="GO" id="GO:0003677">
    <property type="term" value="F:DNA binding"/>
    <property type="evidence" value="ECO:0007669"/>
    <property type="project" value="InterPro"/>
</dbReference>
<protein>
    <recommendedName>
        <fullName evidence="4">Zn(2)-C6 fungal-type domain-containing protein</fullName>
    </recommendedName>
</protein>
<accession>A0AAJ0GJT3</accession>
<organism evidence="5 6">
    <name type="scientific">Extremus antarcticus</name>
    <dbReference type="NCBI Taxonomy" id="702011"/>
    <lineage>
        <taxon>Eukaryota</taxon>
        <taxon>Fungi</taxon>
        <taxon>Dikarya</taxon>
        <taxon>Ascomycota</taxon>
        <taxon>Pezizomycotina</taxon>
        <taxon>Dothideomycetes</taxon>
        <taxon>Dothideomycetidae</taxon>
        <taxon>Mycosphaerellales</taxon>
        <taxon>Extremaceae</taxon>
        <taxon>Extremus</taxon>
    </lineage>
</organism>
<feature type="domain" description="Zn(2)-C6 fungal-type" evidence="4">
    <location>
        <begin position="22"/>
        <end position="52"/>
    </location>
</feature>
<keyword evidence="6" id="KW-1185">Reference proteome</keyword>
<dbReference type="GO" id="GO:0006351">
    <property type="term" value="P:DNA-templated transcription"/>
    <property type="evidence" value="ECO:0007669"/>
    <property type="project" value="InterPro"/>
</dbReference>
<evidence type="ECO:0000256" key="3">
    <source>
        <dbReference type="SAM" id="MobiDB-lite"/>
    </source>
</evidence>
<gene>
    <name evidence="5" type="ORF">LTR09_000451</name>
</gene>
<evidence type="ECO:0000313" key="5">
    <source>
        <dbReference type="EMBL" id="KAK3058886.1"/>
    </source>
</evidence>
<comment type="caution">
    <text evidence="5">The sequence shown here is derived from an EMBL/GenBank/DDBJ whole genome shotgun (WGS) entry which is preliminary data.</text>
</comment>
<dbReference type="EMBL" id="JAWDJX010000001">
    <property type="protein sequence ID" value="KAK3058886.1"/>
    <property type="molecule type" value="Genomic_DNA"/>
</dbReference>
<evidence type="ECO:0000313" key="6">
    <source>
        <dbReference type="Proteomes" id="UP001271007"/>
    </source>
</evidence>
<dbReference type="InterPro" id="IPR053181">
    <property type="entry name" value="EcdB-like_regulator"/>
</dbReference>
<dbReference type="GO" id="GO:0000981">
    <property type="term" value="F:DNA-binding transcription factor activity, RNA polymerase II-specific"/>
    <property type="evidence" value="ECO:0007669"/>
    <property type="project" value="InterPro"/>
</dbReference>
<dbReference type="PROSITE" id="PS50048">
    <property type="entry name" value="ZN2_CY6_FUNGAL_2"/>
    <property type="match status" value="1"/>
</dbReference>
<dbReference type="PANTHER" id="PTHR47785:SF6">
    <property type="entry name" value="ZN(II)2CYS6 TRANSCRIPTION FACTOR (EUROFUNG)"/>
    <property type="match status" value="1"/>
</dbReference>
<sequence length="668" mass="75863">MGMSESSAGSHRRERAAIAAQACQTCRNRKSKCDEQRPKCGLCTRLNVECSYREPMPTKKDKTMVHILDTLTRLENKFDTLALSTPSSSSPDLRSFAKTISDPSPSGSSGASVEHMQDFPRELQQSYQHLTAPHKIILWPSIYIFLINSGVQGTSDLQYVLQEGTPWFIRQEMAKHPDPLPFDVNLPYFALNNTQREQGYSSNVAFPTLTIQNIREQCDAYFNTFNVLFPLLNRDSFMNNTVAPLMRDGYSDGDVNAVLALLVFALGQVAIDGVFERPIALVDGQPSGFRGGSAERPPGLAIFNEARRRIGFIQTHTSLENVQVLLLEATYYESTVRHLDFWRSTVAASMACQVLIKVKDVDWSTTEGDLIKRAFWSCILSEDFYHLDLDLPRTGIVSYEEEVPLPYFHDGHEAPTGPGTEERSHFQYHFLAMIALRRLIARINTAIHGAASETETTESYGGPPVHVIRELARQLDSWRSLLPRPLQWSDTDKFDFPATAPNVRRPAEPLFSPDQGHVPIGHKFNLDVVTAQLRTRFYYARFMMYRPFVYKALHFPELMSTDDENCCALAIKSACLWTMAMAPPKNKKRLVPHLFAWTQNFMGILLILRMTTENECLRVICEGQVNAEEIQRTAHLMLDWIKDVKQMDGIAEWSWRILEPLYSSSQVF</sequence>
<dbReference type="PANTHER" id="PTHR47785">
    <property type="entry name" value="ZN(II)2CYS6 TRANSCRIPTION FACTOR (EUROFUNG)-RELATED-RELATED"/>
    <property type="match status" value="1"/>
</dbReference>
<dbReference type="PROSITE" id="PS00463">
    <property type="entry name" value="ZN2_CY6_FUNGAL_1"/>
    <property type="match status" value="1"/>
</dbReference>
<feature type="compositionally biased region" description="Low complexity" evidence="3">
    <location>
        <begin position="85"/>
        <end position="94"/>
    </location>
</feature>
<dbReference type="Gene3D" id="4.10.240.10">
    <property type="entry name" value="Zn(2)-C6 fungal-type DNA-binding domain"/>
    <property type="match status" value="1"/>
</dbReference>
<keyword evidence="2" id="KW-0539">Nucleus</keyword>
<dbReference type="InterPro" id="IPR001138">
    <property type="entry name" value="Zn2Cys6_DnaBD"/>
</dbReference>
<keyword evidence="1" id="KW-0479">Metal-binding</keyword>
<proteinExistence type="predicted"/>
<dbReference type="Pfam" id="PF04082">
    <property type="entry name" value="Fungal_trans"/>
    <property type="match status" value="1"/>
</dbReference>
<dbReference type="InterPro" id="IPR007219">
    <property type="entry name" value="XnlR_reg_dom"/>
</dbReference>
<reference evidence="5" key="1">
    <citation type="submission" date="2023-04" db="EMBL/GenBank/DDBJ databases">
        <title>Black Yeasts Isolated from many extreme environments.</title>
        <authorList>
            <person name="Coleine C."/>
            <person name="Stajich J.E."/>
            <person name="Selbmann L."/>
        </authorList>
    </citation>
    <scope>NUCLEOTIDE SEQUENCE</scope>
    <source>
        <strain evidence="5">CCFEE 5312</strain>
    </source>
</reference>
<dbReference type="SMART" id="SM00066">
    <property type="entry name" value="GAL4"/>
    <property type="match status" value="1"/>
</dbReference>
<dbReference type="CDD" id="cd00067">
    <property type="entry name" value="GAL4"/>
    <property type="match status" value="1"/>
</dbReference>
<dbReference type="SUPFAM" id="SSF57701">
    <property type="entry name" value="Zn2/Cys6 DNA-binding domain"/>
    <property type="match status" value="1"/>
</dbReference>
<name>A0AAJ0GJT3_9PEZI</name>
<feature type="region of interest" description="Disordered" evidence="3">
    <location>
        <begin position="85"/>
        <end position="114"/>
    </location>
</feature>
<dbReference type="InterPro" id="IPR036864">
    <property type="entry name" value="Zn2-C6_fun-type_DNA-bd_sf"/>
</dbReference>
<dbReference type="GO" id="GO:0008270">
    <property type="term" value="F:zinc ion binding"/>
    <property type="evidence" value="ECO:0007669"/>
    <property type="project" value="InterPro"/>
</dbReference>